<comment type="caution">
    <text evidence="2">The sequence shown here is derived from an EMBL/GenBank/DDBJ whole genome shotgun (WGS) entry which is preliminary data.</text>
</comment>
<feature type="transmembrane region" description="Helical" evidence="1">
    <location>
        <begin position="60"/>
        <end position="84"/>
    </location>
</feature>
<feature type="transmembrane region" description="Helical" evidence="1">
    <location>
        <begin position="96"/>
        <end position="117"/>
    </location>
</feature>
<evidence type="ECO:0000313" key="2">
    <source>
        <dbReference type="EMBL" id="GJE74079.1"/>
    </source>
</evidence>
<accession>A0ABQ4URT3</accession>
<name>A0ABQ4URT3_9HYPH</name>
<proteinExistence type="predicted"/>
<protein>
    <submittedName>
        <fullName evidence="2">Uncharacterized protein</fullName>
    </submittedName>
</protein>
<evidence type="ECO:0000256" key="1">
    <source>
        <dbReference type="SAM" id="Phobius"/>
    </source>
</evidence>
<keyword evidence="3" id="KW-1185">Reference proteome</keyword>
<keyword evidence="1" id="KW-0812">Transmembrane</keyword>
<keyword evidence="1" id="KW-0472">Membrane</keyword>
<reference evidence="2" key="2">
    <citation type="submission" date="2021-08" db="EMBL/GenBank/DDBJ databases">
        <authorList>
            <person name="Tani A."/>
            <person name="Ola A."/>
            <person name="Ogura Y."/>
            <person name="Katsura K."/>
            <person name="Hayashi T."/>
        </authorList>
    </citation>
    <scope>NUCLEOTIDE SEQUENCE</scope>
    <source>
        <strain evidence="2">DSM 14458</strain>
    </source>
</reference>
<keyword evidence="1" id="KW-1133">Transmembrane helix</keyword>
<dbReference type="Proteomes" id="UP001055093">
    <property type="component" value="Unassembled WGS sequence"/>
</dbReference>
<evidence type="ECO:0000313" key="3">
    <source>
        <dbReference type="Proteomes" id="UP001055093"/>
    </source>
</evidence>
<organism evidence="2 3">
    <name type="scientific">Methylorubrum suomiense</name>
    <dbReference type="NCBI Taxonomy" id="144191"/>
    <lineage>
        <taxon>Bacteria</taxon>
        <taxon>Pseudomonadati</taxon>
        <taxon>Pseudomonadota</taxon>
        <taxon>Alphaproteobacteria</taxon>
        <taxon>Hyphomicrobiales</taxon>
        <taxon>Methylobacteriaceae</taxon>
        <taxon>Methylorubrum</taxon>
    </lineage>
</organism>
<reference evidence="2" key="1">
    <citation type="journal article" date="2021" name="Front. Microbiol.">
        <title>Comprehensive Comparative Genomics and Phenotyping of Methylobacterium Species.</title>
        <authorList>
            <person name="Alessa O."/>
            <person name="Ogura Y."/>
            <person name="Fujitani Y."/>
            <person name="Takami H."/>
            <person name="Hayashi T."/>
            <person name="Sahin N."/>
            <person name="Tani A."/>
        </authorList>
    </citation>
    <scope>NUCLEOTIDE SEQUENCE</scope>
    <source>
        <strain evidence="2">DSM 14458</strain>
    </source>
</reference>
<feature type="transmembrane region" description="Helical" evidence="1">
    <location>
        <begin position="129"/>
        <end position="149"/>
    </location>
</feature>
<sequence length="163" mass="16144">MLTRLVTGVLALLLALPAGVLVFAGGALLDPALRDAFGRLGLAGLLVGFTDLVAGLPPDMATAMLAILAQALALLLALPPLLTAAIGEILGLRSPFWYGGACAALTAALPWLARGAVPPPTGAAAVAEARLSILLLATGAASGLVYGLIAGRTAGAHRRPDGV</sequence>
<dbReference type="RefSeq" id="WP_137830479.1">
    <property type="nucleotide sequence ID" value="NZ_BPRE01000001.1"/>
</dbReference>
<dbReference type="EMBL" id="BPRE01000001">
    <property type="protein sequence ID" value="GJE74079.1"/>
    <property type="molecule type" value="Genomic_DNA"/>
</dbReference>
<gene>
    <name evidence="2" type="ORF">BGCPKDLD_0646</name>
</gene>